<name>A0A6D2J6R7_9BRAS</name>
<dbReference type="EMBL" id="CACVBM020001163">
    <property type="protein sequence ID" value="CAA7036703.1"/>
    <property type="molecule type" value="Genomic_DNA"/>
</dbReference>
<dbReference type="FunFam" id="3.40.50.2000:FF:000040">
    <property type="entry name" value="UDP-glycosyltransferase 76C1"/>
    <property type="match status" value="1"/>
</dbReference>
<gene>
    <name evidence="4" type="ORF">MERR_LOCUS23938</name>
</gene>
<dbReference type="OrthoDB" id="5835829at2759"/>
<evidence type="ECO:0000313" key="5">
    <source>
        <dbReference type="Proteomes" id="UP000467841"/>
    </source>
</evidence>
<dbReference type="GO" id="GO:0080043">
    <property type="term" value="F:quercetin 3-O-glucosyltransferase activity"/>
    <property type="evidence" value="ECO:0007669"/>
    <property type="project" value="UniProtKB-ARBA"/>
</dbReference>
<comment type="caution">
    <text evidence="4">The sequence shown here is derived from an EMBL/GenBank/DDBJ whole genome shotgun (WGS) entry which is preliminary data.</text>
</comment>
<evidence type="ECO:0000256" key="3">
    <source>
        <dbReference type="ARBA" id="ARBA00022679"/>
    </source>
</evidence>
<dbReference type="Pfam" id="PF00201">
    <property type="entry name" value="UDPGT"/>
    <property type="match status" value="1"/>
</dbReference>
<dbReference type="GO" id="GO:0080044">
    <property type="term" value="F:quercetin 7-O-glucosyltransferase activity"/>
    <property type="evidence" value="ECO:0007669"/>
    <property type="project" value="TreeGrafter"/>
</dbReference>
<dbReference type="AlphaFoldDB" id="A0A6D2J6R7"/>
<dbReference type="FunFam" id="3.40.50.2000:FF:000151">
    <property type="entry name" value="UDP-glycosyltransferase 76E9"/>
    <property type="match status" value="1"/>
</dbReference>
<evidence type="ECO:0000256" key="1">
    <source>
        <dbReference type="ARBA" id="ARBA00009995"/>
    </source>
</evidence>
<comment type="similarity">
    <text evidence="1">Belongs to the UDP-glycosyltransferase family.</text>
</comment>
<organism evidence="4 5">
    <name type="scientific">Microthlaspi erraticum</name>
    <dbReference type="NCBI Taxonomy" id="1685480"/>
    <lineage>
        <taxon>Eukaryota</taxon>
        <taxon>Viridiplantae</taxon>
        <taxon>Streptophyta</taxon>
        <taxon>Embryophyta</taxon>
        <taxon>Tracheophyta</taxon>
        <taxon>Spermatophyta</taxon>
        <taxon>Magnoliopsida</taxon>
        <taxon>eudicotyledons</taxon>
        <taxon>Gunneridae</taxon>
        <taxon>Pentapetalae</taxon>
        <taxon>rosids</taxon>
        <taxon>malvids</taxon>
        <taxon>Brassicales</taxon>
        <taxon>Brassicaceae</taxon>
        <taxon>Coluteocarpeae</taxon>
        <taxon>Microthlaspi</taxon>
    </lineage>
</organism>
<protein>
    <recommendedName>
        <fullName evidence="6">Glycosyltransferase</fullName>
    </recommendedName>
</protein>
<dbReference type="CDD" id="cd03784">
    <property type="entry name" value="GT1_Gtf-like"/>
    <property type="match status" value="1"/>
</dbReference>
<sequence>MEKIAEKRRIVLVPIALQGHMNPMMQLGQALNLKGFAITVVVGESNLVSSSKDFPDFQFVPIQESIPVSQIQILGPVEFLKKLNRTSEASFKECIAQLLLQQGNDIACIIYDELMYFSEAAATEFKLPIVIFSTASATNQVCVRVLSKLDAKKFLIDIEDPEEQDKVVGNLHPLRYKHLPTWGMGPLEQFLEICRIVVNKRTASAVIINTASCLESSSLSWLNQELGIPVFPLGPLHITAASTNSSLLEEDMSCIEWLNKQKPRSVIYVSFGSKAHIETKEVLEMAWGLSNSNQPFLWVIRPESTPGLESLPEEVSKIVSAKGYIVKWAPQNEVLGHPAVGGFWSHCGWNSTLESIVEGVPLICRPFTGEQKLNAMYIESVWSVGIQIEGKVERGVVERAVKRLLVDEEGACMRERAHVLKDKLKASVRSGGSSYNALDELANYLEKK</sequence>
<accession>A0A6D2J6R7</accession>
<reference evidence="4" key="1">
    <citation type="submission" date="2020-01" db="EMBL/GenBank/DDBJ databases">
        <authorList>
            <person name="Mishra B."/>
        </authorList>
    </citation>
    <scope>NUCLEOTIDE SEQUENCE [LARGE SCALE GENOMIC DNA]</scope>
</reference>
<dbReference type="Proteomes" id="UP000467841">
    <property type="component" value="Unassembled WGS sequence"/>
</dbReference>
<dbReference type="InterPro" id="IPR002213">
    <property type="entry name" value="UDP_glucos_trans"/>
</dbReference>
<keyword evidence="2" id="KW-0328">Glycosyltransferase</keyword>
<dbReference type="PANTHER" id="PTHR11926:SF1482">
    <property type="entry name" value="UDP-GLYCOSYLTRANSFERASE 76E5"/>
    <property type="match status" value="1"/>
</dbReference>
<keyword evidence="5" id="KW-1185">Reference proteome</keyword>
<dbReference type="Gene3D" id="3.40.50.2000">
    <property type="entry name" value="Glycogen Phosphorylase B"/>
    <property type="match status" value="2"/>
</dbReference>
<keyword evidence="3" id="KW-0808">Transferase</keyword>
<dbReference type="SUPFAM" id="SSF53756">
    <property type="entry name" value="UDP-Glycosyltransferase/glycogen phosphorylase"/>
    <property type="match status" value="1"/>
</dbReference>
<evidence type="ECO:0008006" key="6">
    <source>
        <dbReference type="Google" id="ProtNLM"/>
    </source>
</evidence>
<evidence type="ECO:0000256" key="2">
    <source>
        <dbReference type="ARBA" id="ARBA00022676"/>
    </source>
</evidence>
<dbReference type="PANTHER" id="PTHR11926">
    <property type="entry name" value="GLUCOSYL/GLUCURONOSYL TRANSFERASES"/>
    <property type="match status" value="1"/>
</dbReference>
<evidence type="ECO:0000313" key="4">
    <source>
        <dbReference type="EMBL" id="CAA7036703.1"/>
    </source>
</evidence>
<proteinExistence type="inferred from homology"/>